<comment type="caution">
    <text evidence="12">The sequence shown here is derived from an EMBL/GenBank/DDBJ whole genome shotgun (WGS) entry which is preliminary data.</text>
</comment>
<protein>
    <submittedName>
        <fullName evidence="12">Type VII secretion protein EccCa</fullName>
    </submittedName>
</protein>
<dbReference type="InterPro" id="IPR023836">
    <property type="entry name" value="EccCa-like_Actinobacteria"/>
</dbReference>
<feature type="domain" description="FtsK" evidence="11">
    <location>
        <begin position="1096"/>
        <end position="1279"/>
    </location>
</feature>
<dbReference type="PANTHER" id="PTHR22683">
    <property type="entry name" value="SPORULATION PROTEIN RELATED"/>
    <property type="match status" value="1"/>
</dbReference>
<evidence type="ECO:0000256" key="2">
    <source>
        <dbReference type="ARBA" id="ARBA00022475"/>
    </source>
</evidence>
<feature type="domain" description="FtsK" evidence="11">
    <location>
        <begin position="451"/>
        <end position="651"/>
    </location>
</feature>
<feature type="binding site" evidence="9">
    <location>
        <begin position="827"/>
        <end position="834"/>
    </location>
    <ligand>
        <name>ATP</name>
        <dbReference type="ChEBI" id="CHEBI:30616"/>
    </ligand>
</feature>
<evidence type="ECO:0000256" key="4">
    <source>
        <dbReference type="ARBA" id="ARBA00022737"/>
    </source>
</evidence>
<feature type="binding site" evidence="9">
    <location>
        <begin position="1113"/>
        <end position="1120"/>
    </location>
    <ligand>
        <name>ATP</name>
        <dbReference type="ChEBI" id="CHEBI:30616"/>
    </ligand>
</feature>
<evidence type="ECO:0000256" key="1">
    <source>
        <dbReference type="ARBA" id="ARBA00004651"/>
    </source>
</evidence>
<dbReference type="NCBIfam" id="TIGR03925">
    <property type="entry name" value="T7SS_EccC_b"/>
    <property type="match status" value="1"/>
</dbReference>
<evidence type="ECO:0000256" key="3">
    <source>
        <dbReference type="ARBA" id="ARBA00022692"/>
    </source>
</evidence>
<dbReference type="SUPFAM" id="SSF52540">
    <property type="entry name" value="P-loop containing nucleoside triphosphate hydrolases"/>
    <property type="match status" value="3"/>
</dbReference>
<evidence type="ECO:0000313" key="13">
    <source>
        <dbReference type="Proteomes" id="UP001224661"/>
    </source>
</evidence>
<dbReference type="Proteomes" id="UP001224661">
    <property type="component" value="Unassembled WGS sequence"/>
</dbReference>
<keyword evidence="3 10" id="KW-0812">Transmembrane</keyword>
<feature type="transmembrane region" description="Helical" evidence="10">
    <location>
        <begin position="63"/>
        <end position="84"/>
    </location>
</feature>
<keyword evidence="6 9" id="KW-0067">ATP-binding</keyword>
<dbReference type="Pfam" id="PF01580">
    <property type="entry name" value="FtsK_SpoIIIE"/>
    <property type="match status" value="3"/>
</dbReference>
<dbReference type="InterPro" id="IPR002543">
    <property type="entry name" value="FtsK_dom"/>
</dbReference>
<proteinExistence type="predicted"/>
<dbReference type="EMBL" id="JASCIR010000051">
    <property type="protein sequence ID" value="MDI3390505.1"/>
    <property type="molecule type" value="Genomic_DNA"/>
</dbReference>
<evidence type="ECO:0000256" key="10">
    <source>
        <dbReference type="SAM" id="Phobius"/>
    </source>
</evidence>
<reference evidence="12 13" key="1">
    <citation type="submission" date="2023-05" db="EMBL/GenBank/DDBJ databases">
        <title>Draft genome sequence of Streptomyces sp. B-S-A8 isolated from a cave soil in Thailand.</title>
        <authorList>
            <person name="Chamroensaksri N."/>
            <person name="Muangham S."/>
        </authorList>
    </citation>
    <scope>NUCLEOTIDE SEQUENCE [LARGE SCALE GENOMIC DNA]</scope>
    <source>
        <strain evidence="12 13">B-S-A8</strain>
    </source>
</reference>
<evidence type="ECO:0000256" key="9">
    <source>
        <dbReference type="PROSITE-ProRule" id="PRU00289"/>
    </source>
</evidence>
<organism evidence="12 13">
    <name type="scientific">Streptomyces solicavernae</name>
    <dbReference type="NCBI Taxonomy" id="3043614"/>
    <lineage>
        <taxon>Bacteria</taxon>
        <taxon>Bacillati</taxon>
        <taxon>Actinomycetota</taxon>
        <taxon>Actinomycetes</taxon>
        <taxon>Kitasatosporales</taxon>
        <taxon>Streptomycetaceae</taxon>
        <taxon>Streptomyces</taxon>
    </lineage>
</organism>
<comment type="subcellular location">
    <subcellularLocation>
        <location evidence="1">Cell membrane</location>
        <topology evidence="1">Multi-pass membrane protein</topology>
    </subcellularLocation>
</comment>
<evidence type="ECO:0000313" key="12">
    <source>
        <dbReference type="EMBL" id="MDI3390505.1"/>
    </source>
</evidence>
<feature type="transmembrane region" description="Helical" evidence="10">
    <location>
        <begin position="38"/>
        <end position="57"/>
    </location>
</feature>
<feature type="domain" description="FtsK" evidence="11">
    <location>
        <begin position="808"/>
        <end position="1000"/>
    </location>
</feature>
<dbReference type="PANTHER" id="PTHR22683:SF1">
    <property type="entry name" value="TYPE VII SECRETION SYSTEM PROTEIN ESSC"/>
    <property type="match status" value="1"/>
</dbReference>
<keyword evidence="5 9" id="KW-0547">Nucleotide-binding</keyword>
<feature type="binding site" evidence="9">
    <location>
        <begin position="474"/>
        <end position="481"/>
    </location>
    <ligand>
        <name>ATP</name>
        <dbReference type="ChEBI" id="CHEBI:30616"/>
    </ligand>
</feature>
<dbReference type="InterPro" id="IPR050206">
    <property type="entry name" value="FtsK/SpoIIIE/SftA"/>
</dbReference>
<dbReference type="NCBIfam" id="TIGR03924">
    <property type="entry name" value="T7SS_EccC_a"/>
    <property type="match status" value="1"/>
</dbReference>
<dbReference type="RefSeq" id="WP_282516993.1">
    <property type="nucleotide sequence ID" value="NZ_JASCIR010000051.1"/>
</dbReference>
<evidence type="ECO:0000259" key="11">
    <source>
        <dbReference type="PROSITE" id="PS50901"/>
    </source>
</evidence>
<dbReference type="PROSITE" id="PS50901">
    <property type="entry name" value="FTSK"/>
    <property type="match status" value="3"/>
</dbReference>
<dbReference type="Gene3D" id="3.40.50.300">
    <property type="entry name" value="P-loop containing nucleotide triphosphate hydrolases"/>
    <property type="match status" value="4"/>
</dbReference>
<keyword evidence="13" id="KW-1185">Reference proteome</keyword>
<accession>A0ABT6S1F1</accession>
<evidence type="ECO:0000256" key="7">
    <source>
        <dbReference type="ARBA" id="ARBA00022989"/>
    </source>
</evidence>
<gene>
    <name evidence="12" type="primary">eccCa</name>
    <name evidence="12" type="ORF">QIS99_30565</name>
</gene>
<sequence length="1314" mass="143784">MSVVIIKRQPRIQPPAVPEGEVKLESPPEIPRDGDESMLMNLLPMFGMLGSVGFFFMPNLPSYMRVVGGLMLASTLAMAIAQFARSRQGGGAGMAQDRRDYFRYLEQVRKDVHKTAELQRRTQLFQHPDADQLWAVAADGKRLWERRPTDNDFASVRMGLGSQQLSTPLVAPETAPKEELEPLTAAAMKAFLDAHGSIADLPVAVSLRAFYHVALCGDTDTVYGNARAAIAQLTTLHSPEDLLVAVVAHPSAAADWDWIKWLPHTQHPKQKDGAGSARLLFDDLGELESALEDQLGDRPRWNRDANPVYDQPHLIVVLDGGTVPPDSELAGTEGLQGVTFLEIAPGELEDELRGGLTAYLKPEKLQLFVGHESAYSGTPDLLSLEQAEALSRQLAAFRVGSAEEGEPLLANLDFTDLMGIGDAGSVDVSRTWRPRTLHERLRVPIGVGQAGEPVMLDLKEAAQEGMGPHGLCVGATGSGKSEVLRTLVLGLSVTHSSETLNFILADFKGGATFAGMADMPHTAAVITNLADDLTLIDRMRDSITGEMQRRQELLRTAGNFANLTDYEKARAAGAALEPMPSLVIVLDEFSELLTAKPDFIDMFIQIGRIGRSLGVHLLLASQRLEEGKLRGLDTYLSYRIGLRTFSAAESRTAIGVPDAYHLPSIPGSGYLRYDTDTMVRFKAAYVSGPYHGEGPARVHRSTQLRPAVFKAGHVELPPQPVIEEPEQEERVDDALADTVLDVIVSKMINQGPPAHQVWLPPLEEAPSLEQLLPALGITPERGLTAPEYTALGRLNVPVGLVDKPFEQRRDVLYRDFSGGSGHGLFVGGPQSGKSTLLRSMITSFALTHTPSEVQFYCLDFGGGGLIAMEDLVHVGGVANRLDAEKVRRTVSEVEGILNAREEYFRANNIDSVQTYRQRRASGQLPDQHWGDVFLVIDGWGTFKTDYEALEASITDMAMRGLGFGVHVIITASRYTEVRPALKDMLQNRIELRLGDPTESEIDRKVAQNVPAAVPGRGLTQEKLHFMTALPRVDGSSETEDLAEATSVVINAINENWQGAPAPAVRLLPRQLEADRLPKGFEHPERGIAFGIDESQLAPVFVDFESDPHFVIFGESESGKSALVRLLIKQICERYQPDQAKIVIGDYRRAHLEGVPESHLSRYCASAPALTETLEGLAGSLSRRMPGPDVTPEQLRNRSWYSSPDAFVIIDDYDLVATGMNPLQPLLEYLPFARDVGLRVIIARQSGGASRSLYEPVMQRIRELGAQGVVLSGDRAEGQLLGNITPTQLPPGRGFFHTRRRGGQMVQTGWLPPRF</sequence>
<keyword evidence="2" id="KW-1003">Cell membrane</keyword>
<dbReference type="InterPro" id="IPR003593">
    <property type="entry name" value="AAA+_ATPase"/>
</dbReference>
<evidence type="ECO:0000256" key="6">
    <source>
        <dbReference type="ARBA" id="ARBA00022840"/>
    </source>
</evidence>
<dbReference type="SMART" id="SM00382">
    <property type="entry name" value="AAA"/>
    <property type="match status" value="3"/>
</dbReference>
<keyword evidence="7 10" id="KW-1133">Transmembrane helix</keyword>
<keyword evidence="4" id="KW-0677">Repeat</keyword>
<keyword evidence="8 10" id="KW-0472">Membrane</keyword>
<name>A0ABT6S1F1_9ACTN</name>
<evidence type="ECO:0000256" key="8">
    <source>
        <dbReference type="ARBA" id="ARBA00023136"/>
    </source>
</evidence>
<evidence type="ECO:0000256" key="5">
    <source>
        <dbReference type="ARBA" id="ARBA00022741"/>
    </source>
</evidence>
<dbReference type="InterPro" id="IPR023837">
    <property type="entry name" value="EccCb-like_Actinobacteria"/>
</dbReference>
<dbReference type="InterPro" id="IPR027417">
    <property type="entry name" value="P-loop_NTPase"/>
</dbReference>